<dbReference type="Proteomes" id="UP001497497">
    <property type="component" value="Unassembled WGS sequence"/>
</dbReference>
<feature type="compositionally biased region" description="Basic and acidic residues" evidence="1">
    <location>
        <begin position="341"/>
        <end position="350"/>
    </location>
</feature>
<feature type="signal peptide" evidence="2">
    <location>
        <begin position="1"/>
        <end position="21"/>
    </location>
</feature>
<proteinExistence type="predicted"/>
<evidence type="ECO:0000313" key="4">
    <source>
        <dbReference type="Proteomes" id="UP001497497"/>
    </source>
</evidence>
<sequence length="350" mass="39527">MKSSMGYTVFAIVCFVETIYGAHEFCHRGFQVATKYHQCWDSATYEHKYTGLYVAHKDYTPEFLQDYATHMCSVVKPKALECLQKEVKDCSNAAKLVAIANESGGACEGNHLNPFFKLHIIDKLKTVNGDSPCFTIADNSYKCYVMAGDVIMKSGVDTVDISKFHRVADKFFGIIWDCLIDVFKTNSSMCEQWQLPMLLALQKTAMPSLFGMRLNNYQVAKLELEDSFVIPTTTPSVIEDCKKGTYFILLKALLDKPVAESGDLVLEINTNEDGKPSITLASNPKDNEDFAAFVDLVSKKDQRKEKKKKEKEIKNFVQRIGATQKKVKTERKLPPRAQKFPKMDDIGMIN</sequence>
<feature type="region of interest" description="Disordered" evidence="1">
    <location>
        <begin position="324"/>
        <end position="350"/>
    </location>
</feature>
<gene>
    <name evidence="3" type="ORF">GSLYS_00007933001</name>
</gene>
<dbReference type="AlphaFoldDB" id="A0AAV2HJ07"/>
<comment type="caution">
    <text evidence="3">The sequence shown here is derived from an EMBL/GenBank/DDBJ whole genome shotgun (WGS) entry which is preliminary data.</text>
</comment>
<reference evidence="3 4" key="1">
    <citation type="submission" date="2024-04" db="EMBL/GenBank/DDBJ databases">
        <authorList>
            <consortium name="Genoscope - CEA"/>
            <person name="William W."/>
        </authorList>
    </citation>
    <scope>NUCLEOTIDE SEQUENCE [LARGE SCALE GENOMIC DNA]</scope>
</reference>
<protein>
    <recommendedName>
        <fullName evidence="5">Secreted protein</fullName>
    </recommendedName>
</protein>
<organism evidence="3 4">
    <name type="scientific">Lymnaea stagnalis</name>
    <name type="common">Great pond snail</name>
    <name type="synonym">Helix stagnalis</name>
    <dbReference type="NCBI Taxonomy" id="6523"/>
    <lineage>
        <taxon>Eukaryota</taxon>
        <taxon>Metazoa</taxon>
        <taxon>Spiralia</taxon>
        <taxon>Lophotrochozoa</taxon>
        <taxon>Mollusca</taxon>
        <taxon>Gastropoda</taxon>
        <taxon>Heterobranchia</taxon>
        <taxon>Euthyneura</taxon>
        <taxon>Panpulmonata</taxon>
        <taxon>Hygrophila</taxon>
        <taxon>Lymnaeoidea</taxon>
        <taxon>Lymnaeidae</taxon>
        <taxon>Lymnaea</taxon>
    </lineage>
</organism>
<keyword evidence="2" id="KW-0732">Signal</keyword>
<evidence type="ECO:0008006" key="5">
    <source>
        <dbReference type="Google" id="ProtNLM"/>
    </source>
</evidence>
<evidence type="ECO:0000256" key="1">
    <source>
        <dbReference type="SAM" id="MobiDB-lite"/>
    </source>
</evidence>
<evidence type="ECO:0000313" key="3">
    <source>
        <dbReference type="EMBL" id="CAL1533973.1"/>
    </source>
</evidence>
<accession>A0AAV2HJ07</accession>
<name>A0AAV2HJ07_LYMST</name>
<feature type="chain" id="PRO_5043954347" description="Secreted protein" evidence="2">
    <location>
        <begin position="22"/>
        <end position="350"/>
    </location>
</feature>
<dbReference type="EMBL" id="CAXITT010000157">
    <property type="protein sequence ID" value="CAL1533973.1"/>
    <property type="molecule type" value="Genomic_DNA"/>
</dbReference>
<keyword evidence="4" id="KW-1185">Reference proteome</keyword>
<evidence type="ECO:0000256" key="2">
    <source>
        <dbReference type="SAM" id="SignalP"/>
    </source>
</evidence>